<gene>
    <name evidence="2" type="ORF">ACFO0N_07775</name>
</gene>
<dbReference type="InterPro" id="IPR011051">
    <property type="entry name" value="RmlC_Cupin_sf"/>
</dbReference>
<dbReference type="SUPFAM" id="SSF51182">
    <property type="entry name" value="RmlC-like cupins"/>
    <property type="match status" value="1"/>
</dbReference>
<dbReference type="EMBL" id="JBHSDS010000005">
    <property type="protein sequence ID" value="MFC4357845.1"/>
    <property type="molecule type" value="Genomic_DNA"/>
</dbReference>
<dbReference type="InterPro" id="IPR014710">
    <property type="entry name" value="RmlC-like_jellyroll"/>
</dbReference>
<accession>A0ABD5PAF0</accession>
<evidence type="ECO:0000313" key="3">
    <source>
        <dbReference type="Proteomes" id="UP001595921"/>
    </source>
</evidence>
<sequence length="132" mass="14875">MAESPETPTKLNLNSVEARDLDEFDPRLKAVGYELRPEEMRPSVWQFDPDERMNRHYHEEQEELYHVLSGRFVLELGESGEEEMELEAGDVTVVAPETVRQLRCVEPGEVFVVGAPPVKDDGVVLEHAGGGE</sequence>
<evidence type="ECO:0000259" key="1">
    <source>
        <dbReference type="Pfam" id="PF07883"/>
    </source>
</evidence>
<dbReference type="AlphaFoldDB" id="A0ABD5PAF0"/>
<dbReference type="Gene3D" id="2.60.120.10">
    <property type="entry name" value="Jelly Rolls"/>
    <property type="match status" value="1"/>
</dbReference>
<dbReference type="InterPro" id="IPR013096">
    <property type="entry name" value="Cupin_2"/>
</dbReference>
<dbReference type="RefSeq" id="WP_267624577.1">
    <property type="nucleotide sequence ID" value="NZ_JAODIW010000009.1"/>
</dbReference>
<protein>
    <submittedName>
        <fullName evidence="2">Cupin domain-containing protein</fullName>
    </submittedName>
</protein>
<proteinExistence type="predicted"/>
<dbReference type="Pfam" id="PF07883">
    <property type="entry name" value="Cupin_2"/>
    <property type="match status" value="1"/>
</dbReference>
<dbReference type="Proteomes" id="UP001595921">
    <property type="component" value="Unassembled WGS sequence"/>
</dbReference>
<comment type="caution">
    <text evidence="2">The sequence shown here is derived from an EMBL/GenBank/DDBJ whole genome shotgun (WGS) entry which is preliminary data.</text>
</comment>
<feature type="domain" description="Cupin type-2" evidence="1">
    <location>
        <begin position="44"/>
        <end position="113"/>
    </location>
</feature>
<keyword evidence="3" id="KW-1185">Reference proteome</keyword>
<evidence type="ECO:0000313" key="2">
    <source>
        <dbReference type="EMBL" id="MFC4357845.1"/>
    </source>
</evidence>
<name>A0ABD5PAF0_9EURY</name>
<organism evidence="2 3">
    <name type="scientific">Halobium salinum</name>
    <dbReference type="NCBI Taxonomy" id="1364940"/>
    <lineage>
        <taxon>Archaea</taxon>
        <taxon>Methanobacteriati</taxon>
        <taxon>Methanobacteriota</taxon>
        <taxon>Stenosarchaea group</taxon>
        <taxon>Halobacteria</taxon>
        <taxon>Halobacteriales</taxon>
        <taxon>Haloferacaceae</taxon>
        <taxon>Halobium</taxon>
    </lineage>
</organism>
<reference evidence="2 3" key="1">
    <citation type="journal article" date="2019" name="Int. J. Syst. Evol. Microbiol.">
        <title>The Global Catalogue of Microorganisms (GCM) 10K type strain sequencing project: providing services to taxonomists for standard genome sequencing and annotation.</title>
        <authorList>
            <consortium name="The Broad Institute Genomics Platform"/>
            <consortium name="The Broad Institute Genome Sequencing Center for Infectious Disease"/>
            <person name="Wu L."/>
            <person name="Ma J."/>
        </authorList>
    </citation>
    <scope>NUCLEOTIDE SEQUENCE [LARGE SCALE GENOMIC DNA]</scope>
    <source>
        <strain evidence="2 3">CGMCC 1.12553</strain>
    </source>
</reference>
<dbReference type="CDD" id="cd02208">
    <property type="entry name" value="cupin_RmlC-like"/>
    <property type="match status" value="1"/>
</dbReference>